<feature type="domain" description="Transposase IS110-like N-terminal" evidence="1">
    <location>
        <begin position="12"/>
        <end position="164"/>
    </location>
</feature>
<protein>
    <submittedName>
        <fullName evidence="3">IS110 family transposase</fullName>
    </submittedName>
</protein>
<evidence type="ECO:0000313" key="5">
    <source>
        <dbReference type="Proteomes" id="UP001284901"/>
    </source>
</evidence>
<dbReference type="Proteomes" id="UP001288320">
    <property type="component" value="Unassembled WGS sequence"/>
</dbReference>
<dbReference type="AlphaFoldDB" id="A0AAQ3R3N5"/>
<dbReference type="GO" id="GO:0004803">
    <property type="term" value="F:transposase activity"/>
    <property type="evidence" value="ECO:0007669"/>
    <property type="project" value="InterPro"/>
</dbReference>
<evidence type="ECO:0000313" key="4">
    <source>
        <dbReference type="EMBL" id="MDY5147256.1"/>
    </source>
</evidence>
<keyword evidence="5" id="KW-1185">Reference proteome</keyword>
<dbReference type="InterPro" id="IPR047650">
    <property type="entry name" value="Transpos_IS110"/>
</dbReference>
<dbReference type="EMBL" id="JAWNFV010000043">
    <property type="protein sequence ID" value="MDY5141546.1"/>
    <property type="molecule type" value="Genomic_DNA"/>
</dbReference>
<sequence length="358" mass="39649">MAIVAHHYTYVIGVDTHAKKHVFSILECPTGIEVINQAFANTTPGHTRAATWITKHATKDTANVLIVVEGTASYGATLTRFLQGKGYTVVEAPRPDGKGRYQPKTDKIDAYHIAWRALKLEENALTIPRQGTEREALRILMASRRQLTRTKTAQINALTALVRTIDVGVDARRPLTTAQISGLARLENVPGEDIQMVIAKQEARRWAQSILDLGKCLEENLGQIKMIVQLVAPLLLDLPGIGPFAAGQIIVSFSHAGRVRSEAAFASLAGVCPIPACSGNTVRYRLSRGGDRALNYALHMAVLVRMRSDEETRAYVEKRLGEGKTKREVIRVLKRYLARRVYRLLTRHMRAEETVLAS</sequence>
<dbReference type="PANTHER" id="PTHR33055">
    <property type="entry name" value="TRANSPOSASE FOR INSERTION SEQUENCE ELEMENT IS1111A"/>
    <property type="match status" value="1"/>
</dbReference>
<dbReference type="GeneID" id="92814692"/>
<dbReference type="EMBL" id="JAWNFY010000053">
    <property type="protein sequence ID" value="MDY5147256.1"/>
    <property type="molecule type" value="Genomic_DNA"/>
</dbReference>
<dbReference type="Proteomes" id="UP001284901">
    <property type="component" value="Unassembled WGS sequence"/>
</dbReference>
<name>A0AAQ3R3N5_9ACTO</name>
<dbReference type="GO" id="GO:0006313">
    <property type="term" value="P:DNA transposition"/>
    <property type="evidence" value="ECO:0007669"/>
    <property type="project" value="InterPro"/>
</dbReference>
<dbReference type="RefSeq" id="WP_087070276.1">
    <property type="nucleotide sequence ID" value="NZ_CP136960.1"/>
</dbReference>
<feature type="domain" description="Transposase IS116/IS110/IS902 C-terminal" evidence="2">
    <location>
        <begin position="233"/>
        <end position="316"/>
    </location>
</feature>
<evidence type="ECO:0000313" key="6">
    <source>
        <dbReference type="Proteomes" id="UP001288320"/>
    </source>
</evidence>
<dbReference type="GO" id="GO:0003677">
    <property type="term" value="F:DNA binding"/>
    <property type="evidence" value="ECO:0007669"/>
    <property type="project" value="InterPro"/>
</dbReference>
<comment type="caution">
    <text evidence="3">The sequence shown here is derived from an EMBL/GenBank/DDBJ whole genome shotgun (WGS) entry which is preliminary data.</text>
</comment>
<dbReference type="NCBIfam" id="NF033542">
    <property type="entry name" value="transpos_IS110"/>
    <property type="match status" value="1"/>
</dbReference>
<organism evidence="3 6">
    <name type="scientific">Actinotignum timonense</name>
    <dbReference type="NCBI Taxonomy" id="1870995"/>
    <lineage>
        <taxon>Bacteria</taxon>
        <taxon>Bacillati</taxon>
        <taxon>Actinomycetota</taxon>
        <taxon>Actinomycetes</taxon>
        <taxon>Actinomycetales</taxon>
        <taxon>Actinomycetaceae</taxon>
        <taxon>Actinotignum</taxon>
    </lineage>
</organism>
<accession>A0AAQ3R3N5</accession>
<dbReference type="InterPro" id="IPR002525">
    <property type="entry name" value="Transp_IS110-like_N"/>
</dbReference>
<reference evidence="3 5" key="1">
    <citation type="submission" date="2023-10" db="EMBL/GenBank/DDBJ databases">
        <title>Whole Genome based description of the genera Actinobaculum and Actinotignum reveals a complex phylogenetic relationship within the species included in the genus Actinotignum.</title>
        <authorList>
            <person name="Jensen C.S."/>
            <person name="Dargis R."/>
            <person name="Kemp M."/>
            <person name="Christensen J.J."/>
        </authorList>
    </citation>
    <scope>NUCLEOTIDE SEQUENCE</scope>
    <source>
        <strain evidence="4 5">SLA_B089</strain>
        <strain evidence="3">SLA_B245</strain>
    </source>
</reference>
<evidence type="ECO:0000313" key="3">
    <source>
        <dbReference type="EMBL" id="MDY5141546.1"/>
    </source>
</evidence>
<proteinExistence type="predicted"/>
<dbReference type="Pfam" id="PF02371">
    <property type="entry name" value="Transposase_20"/>
    <property type="match status" value="1"/>
</dbReference>
<evidence type="ECO:0000259" key="2">
    <source>
        <dbReference type="Pfam" id="PF02371"/>
    </source>
</evidence>
<dbReference type="InterPro" id="IPR003346">
    <property type="entry name" value="Transposase_20"/>
</dbReference>
<evidence type="ECO:0000259" key="1">
    <source>
        <dbReference type="Pfam" id="PF01548"/>
    </source>
</evidence>
<gene>
    <name evidence="3" type="ORF">R6G74_09540</name>
    <name evidence="4" type="ORF">R6P33_09570</name>
</gene>
<dbReference type="PANTHER" id="PTHR33055:SF16">
    <property type="entry name" value="TRANSPOSASE FOR INSERTION SEQUENCE ELEMENT IS1547"/>
    <property type="match status" value="1"/>
</dbReference>
<dbReference type="Pfam" id="PF01548">
    <property type="entry name" value="DEDD_Tnp_IS110"/>
    <property type="match status" value="1"/>
</dbReference>